<comment type="caution">
    <text evidence="6">The sequence shown here is derived from an EMBL/GenBank/DDBJ whole genome shotgun (WGS) entry which is preliminary data.</text>
</comment>
<comment type="similarity">
    <text evidence="1">Belongs to the leucine-binding protein family.</text>
</comment>
<accession>A0ABS4SYU0</accession>
<feature type="chain" id="PRO_5046543841" evidence="4">
    <location>
        <begin position="28"/>
        <end position="409"/>
    </location>
</feature>
<evidence type="ECO:0000313" key="6">
    <source>
        <dbReference type="EMBL" id="MBP2296560.1"/>
    </source>
</evidence>
<keyword evidence="3" id="KW-0813">Transport</keyword>
<protein>
    <submittedName>
        <fullName evidence="6">Branched-chain amino acid transport system substrate-binding protein</fullName>
    </submittedName>
</protein>
<name>A0ABS4SYU0_9PROT</name>
<dbReference type="Gene3D" id="3.40.50.2300">
    <property type="match status" value="2"/>
</dbReference>
<dbReference type="PANTHER" id="PTHR30483">
    <property type="entry name" value="LEUCINE-SPECIFIC-BINDING PROTEIN"/>
    <property type="match status" value="1"/>
</dbReference>
<organism evidence="6 7">
    <name type="scientific">Azospirillum rugosum</name>
    <dbReference type="NCBI Taxonomy" id="416170"/>
    <lineage>
        <taxon>Bacteria</taxon>
        <taxon>Pseudomonadati</taxon>
        <taxon>Pseudomonadota</taxon>
        <taxon>Alphaproteobacteria</taxon>
        <taxon>Rhodospirillales</taxon>
        <taxon>Azospirillaceae</taxon>
        <taxon>Azospirillum</taxon>
    </lineage>
</organism>
<evidence type="ECO:0000256" key="3">
    <source>
        <dbReference type="ARBA" id="ARBA00022970"/>
    </source>
</evidence>
<evidence type="ECO:0000259" key="5">
    <source>
        <dbReference type="Pfam" id="PF13458"/>
    </source>
</evidence>
<dbReference type="InterPro" id="IPR028081">
    <property type="entry name" value="Leu-bd"/>
</dbReference>
<dbReference type="PANTHER" id="PTHR30483:SF6">
    <property type="entry name" value="PERIPLASMIC BINDING PROTEIN OF ABC TRANSPORTER FOR NATURAL AMINO ACIDS"/>
    <property type="match status" value="1"/>
</dbReference>
<dbReference type="CDD" id="cd06327">
    <property type="entry name" value="PBP1_SBP-like"/>
    <property type="match status" value="1"/>
</dbReference>
<keyword evidence="3" id="KW-0029">Amino-acid transport</keyword>
<dbReference type="SUPFAM" id="SSF53822">
    <property type="entry name" value="Periplasmic binding protein-like I"/>
    <property type="match status" value="1"/>
</dbReference>
<gene>
    <name evidence="6" type="ORF">J2851_006378</name>
</gene>
<dbReference type="InterPro" id="IPR028082">
    <property type="entry name" value="Peripla_BP_I"/>
</dbReference>
<dbReference type="Pfam" id="PF13458">
    <property type="entry name" value="Peripla_BP_6"/>
    <property type="match status" value="1"/>
</dbReference>
<proteinExistence type="inferred from homology"/>
<dbReference type="Proteomes" id="UP000781958">
    <property type="component" value="Unassembled WGS sequence"/>
</dbReference>
<dbReference type="InterPro" id="IPR051010">
    <property type="entry name" value="BCAA_transport"/>
</dbReference>
<reference evidence="6 7" key="1">
    <citation type="submission" date="2021-03" db="EMBL/GenBank/DDBJ databases">
        <title>Genomic Encyclopedia of Type Strains, Phase III (KMG-III): the genomes of soil and plant-associated and newly described type strains.</title>
        <authorList>
            <person name="Whitman W."/>
        </authorList>
    </citation>
    <scope>NUCLEOTIDE SEQUENCE [LARGE SCALE GENOMIC DNA]</scope>
    <source>
        <strain evidence="6 7">IMMIB AFH-6</strain>
    </source>
</reference>
<dbReference type="EMBL" id="JAGINP010000032">
    <property type="protein sequence ID" value="MBP2296560.1"/>
    <property type="molecule type" value="Genomic_DNA"/>
</dbReference>
<evidence type="ECO:0000313" key="7">
    <source>
        <dbReference type="Proteomes" id="UP000781958"/>
    </source>
</evidence>
<dbReference type="RefSeq" id="WP_209771872.1">
    <property type="nucleotide sequence ID" value="NZ_JAGINP010000032.1"/>
</dbReference>
<feature type="signal peptide" evidence="4">
    <location>
        <begin position="1"/>
        <end position="27"/>
    </location>
</feature>
<keyword evidence="7" id="KW-1185">Reference proteome</keyword>
<evidence type="ECO:0000256" key="2">
    <source>
        <dbReference type="ARBA" id="ARBA00022729"/>
    </source>
</evidence>
<evidence type="ECO:0000256" key="1">
    <source>
        <dbReference type="ARBA" id="ARBA00010062"/>
    </source>
</evidence>
<sequence>MKAHRILAGASAACAVALLCGAGGASAEIAGKRVKLGVLTDMSGFASDSTGMGSLVAAQLAAEDFAKELPGVTIEVIQADHQNKPDIGAATARRWLDQEQVNAILDVPFSSVALAVNEALRNSKAVFVASGPGTTELTGPKCSPNTIHWTYDTWALANGTARAVTEGGGKSWYFLTADYAFGHALEGDASAVVKSLGGNVVGSVRHPPNASDFSSYLLQAQGSGAKIIGLANAVGDTIGSVKQATEFGITTGGQRLAALLMQLSDVAAVGLKDAQGLYLTEAFYWDLNAGTRAFADRFAAKMNGRRPTGNQAGVYAGALHYLKAVKAAGTTDGTAVAAKMKEIPTDDPLFGKGTVRADGRAVHDMLFFEVKSPDESKGPWDFYKLVKTIPATEAFRPLDQGGCPLAKKS</sequence>
<keyword evidence="2 4" id="KW-0732">Signal</keyword>
<feature type="domain" description="Leucine-binding protein" evidence="5">
    <location>
        <begin position="34"/>
        <end position="371"/>
    </location>
</feature>
<evidence type="ECO:0000256" key="4">
    <source>
        <dbReference type="SAM" id="SignalP"/>
    </source>
</evidence>